<dbReference type="InterPro" id="IPR001254">
    <property type="entry name" value="Trypsin_dom"/>
</dbReference>
<dbReference type="SMART" id="SM00020">
    <property type="entry name" value="Tryp_SPc"/>
    <property type="match status" value="1"/>
</dbReference>
<dbReference type="OrthoDB" id="6376138at2759"/>
<keyword evidence="5" id="KW-1185">Reference proteome</keyword>
<dbReference type="InterPro" id="IPR009003">
    <property type="entry name" value="Peptidase_S1_PA"/>
</dbReference>
<dbReference type="SUPFAM" id="SSF50494">
    <property type="entry name" value="Trypsin-like serine proteases"/>
    <property type="match status" value="1"/>
</dbReference>
<evidence type="ECO:0000313" key="4">
    <source>
        <dbReference type="EMBL" id="CDW57252.1"/>
    </source>
</evidence>
<keyword evidence="2 4" id="KW-0645">Protease</keyword>
<dbReference type="AlphaFoldDB" id="A0A077ZA37"/>
<name>A0A077ZA37_TRITR</name>
<dbReference type="CDD" id="cd00190">
    <property type="entry name" value="Tryp_SPc"/>
    <property type="match status" value="1"/>
</dbReference>
<reference evidence="4" key="2">
    <citation type="submission" date="2014-03" db="EMBL/GenBank/DDBJ databases">
        <title>The whipworm genome and dual-species transcriptomics of an intimate host-pathogen interaction.</title>
        <authorList>
            <person name="Foth B.J."/>
            <person name="Tsai I.J."/>
            <person name="Reid A.J."/>
            <person name="Bancroft A.J."/>
            <person name="Nichol S."/>
            <person name="Tracey A."/>
            <person name="Holroyd N."/>
            <person name="Cotton J.A."/>
            <person name="Stanley E.J."/>
            <person name="Zarowiecki M."/>
            <person name="Liu J.Z."/>
            <person name="Huckvale T."/>
            <person name="Cooper P.J."/>
            <person name="Grencis R.K."/>
            <person name="Berriman M."/>
        </authorList>
    </citation>
    <scope>NUCLEOTIDE SEQUENCE [LARGE SCALE GENOMIC DNA]</scope>
</reference>
<dbReference type="Proteomes" id="UP000030665">
    <property type="component" value="Unassembled WGS sequence"/>
</dbReference>
<accession>A0A077ZA37</accession>
<dbReference type="InterPro" id="IPR001314">
    <property type="entry name" value="Peptidase_S1A"/>
</dbReference>
<evidence type="ECO:0000259" key="3">
    <source>
        <dbReference type="PROSITE" id="PS50240"/>
    </source>
</evidence>
<dbReference type="InterPro" id="IPR018114">
    <property type="entry name" value="TRYPSIN_HIS"/>
</dbReference>
<dbReference type="PROSITE" id="PS00135">
    <property type="entry name" value="TRYPSIN_SER"/>
    <property type="match status" value="1"/>
</dbReference>
<proteinExistence type="predicted"/>
<dbReference type="PROSITE" id="PS00134">
    <property type="entry name" value="TRYPSIN_HIS"/>
    <property type="match status" value="1"/>
</dbReference>
<keyword evidence="1" id="KW-1015">Disulfide bond</keyword>
<evidence type="ECO:0000256" key="1">
    <source>
        <dbReference type="ARBA" id="ARBA00023157"/>
    </source>
</evidence>
<feature type="domain" description="Peptidase S1" evidence="3">
    <location>
        <begin position="32"/>
        <end position="272"/>
    </location>
</feature>
<reference evidence="4" key="1">
    <citation type="submission" date="2014-01" db="EMBL/GenBank/DDBJ databases">
        <authorList>
            <person name="Aslett M."/>
        </authorList>
    </citation>
    <scope>NUCLEOTIDE SEQUENCE</scope>
</reference>
<dbReference type="GO" id="GO:0004252">
    <property type="term" value="F:serine-type endopeptidase activity"/>
    <property type="evidence" value="ECO:0007669"/>
    <property type="project" value="InterPro"/>
</dbReference>
<evidence type="ECO:0000313" key="5">
    <source>
        <dbReference type="Proteomes" id="UP000030665"/>
    </source>
</evidence>
<dbReference type="PRINTS" id="PR00722">
    <property type="entry name" value="CHYMOTRYPSIN"/>
</dbReference>
<keyword evidence="2" id="KW-0378">Hydrolase</keyword>
<keyword evidence="2" id="KW-0720">Serine protease</keyword>
<dbReference type="Gene3D" id="2.40.10.10">
    <property type="entry name" value="Trypsin-like serine proteases"/>
    <property type="match status" value="1"/>
</dbReference>
<dbReference type="InterPro" id="IPR033116">
    <property type="entry name" value="TRYPSIN_SER"/>
</dbReference>
<dbReference type="PANTHER" id="PTHR24252:SF7">
    <property type="entry name" value="HYALIN"/>
    <property type="match status" value="1"/>
</dbReference>
<dbReference type="PROSITE" id="PS50240">
    <property type="entry name" value="TRYPSIN_DOM"/>
    <property type="match status" value="1"/>
</dbReference>
<dbReference type="PANTHER" id="PTHR24252">
    <property type="entry name" value="ACROSIN-RELATED"/>
    <property type="match status" value="1"/>
</dbReference>
<dbReference type="STRING" id="36087.A0A077ZA37"/>
<dbReference type="Pfam" id="PF00089">
    <property type="entry name" value="Trypsin"/>
    <property type="match status" value="1"/>
</dbReference>
<dbReference type="FunFam" id="2.40.10.10:FF:000068">
    <property type="entry name" value="transmembrane protease serine 2"/>
    <property type="match status" value="1"/>
</dbReference>
<protein>
    <submittedName>
        <fullName evidence="4">Serine protease</fullName>
    </submittedName>
</protein>
<dbReference type="GO" id="GO:0006508">
    <property type="term" value="P:proteolysis"/>
    <property type="evidence" value="ECO:0007669"/>
    <property type="project" value="UniProtKB-KW"/>
</dbReference>
<dbReference type="EMBL" id="HG806141">
    <property type="protein sequence ID" value="CDW57252.1"/>
    <property type="molecule type" value="Genomic_DNA"/>
</dbReference>
<sequence length="336" mass="37863">MRYFQLVALIQSCGIPANAPRKTPPKGTLNRISYGWEAKPNSLPWMVFIIILKEEEEVNCAGFLVDSGSENQSDIVVTAAHCISSRTKYYSPSKIHVVLGAHELRNIEPAMVYRGVKNYATHFYNYDDDDNDITLLKLTSPVNYTKEVSPICLPTKHTVDRALDTCFAAGWGRTEDEPVSMVLKQTRVRIVPISYCYSIERKHRALCIREYYKRSTPCVGDSGGPLFCEVDGRYFAFGSLSLAPTKCAQQDGPSGLYVRMDSYHDWILETMKLLKTSSHRSEHNVSDVNISVNSRLTVPGLLSLVPKRDKSKSLTALELIAVLSGYHKRPNIDYYH</sequence>
<organism evidence="4 5">
    <name type="scientific">Trichuris trichiura</name>
    <name type="common">Whipworm</name>
    <name type="synonym">Trichocephalus trichiurus</name>
    <dbReference type="NCBI Taxonomy" id="36087"/>
    <lineage>
        <taxon>Eukaryota</taxon>
        <taxon>Metazoa</taxon>
        <taxon>Ecdysozoa</taxon>
        <taxon>Nematoda</taxon>
        <taxon>Enoplea</taxon>
        <taxon>Dorylaimia</taxon>
        <taxon>Trichinellida</taxon>
        <taxon>Trichuridae</taxon>
        <taxon>Trichuris</taxon>
    </lineage>
</organism>
<evidence type="ECO:0000256" key="2">
    <source>
        <dbReference type="RuleBase" id="RU363034"/>
    </source>
</evidence>
<dbReference type="InterPro" id="IPR043504">
    <property type="entry name" value="Peptidase_S1_PA_chymotrypsin"/>
</dbReference>
<gene>
    <name evidence="4" type="ORF">TTRE_0000554301</name>
</gene>